<keyword evidence="3" id="KW-0326">Glycosidase</keyword>
<gene>
    <name evidence="7" type="ORF">PR048_001958</name>
</gene>
<organism evidence="7 8">
    <name type="scientific">Dryococelus australis</name>
    <dbReference type="NCBI Taxonomy" id="614101"/>
    <lineage>
        <taxon>Eukaryota</taxon>
        <taxon>Metazoa</taxon>
        <taxon>Ecdysozoa</taxon>
        <taxon>Arthropoda</taxon>
        <taxon>Hexapoda</taxon>
        <taxon>Insecta</taxon>
        <taxon>Pterygota</taxon>
        <taxon>Neoptera</taxon>
        <taxon>Polyneoptera</taxon>
        <taxon>Phasmatodea</taxon>
        <taxon>Verophasmatodea</taxon>
        <taxon>Anareolatae</taxon>
        <taxon>Phasmatidae</taxon>
        <taxon>Eurycanthinae</taxon>
        <taxon>Dryococelus</taxon>
    </lineage>
</organism>
<keyword evidence="1" id="KW-0732">Signal</keyword>
<reference evidence="7 8" key="1">
    <citation type="submission" date="2023-02" db="EMBL/GenBank/DDBJ databases">
        <title>LHISI_Scaffold_Assembly.</title>
        <authorList>
            <person name="Stuart O.P."/>
            <person name="Cleave R."/>
            <person name="Magrath M.J.L."/>
            <person name="Mikheyev A.S."/>
        </authorList>
    </citation>
    <scope>NUCLEOTIDE SEQUENCE [LARGE SCALE GENOMIC DNA]</scope>
    <source>
        <strain evidence="7">Daus_M_001</strain>
        <tissue evidence="7">Leg muscle</tissue>
    </source>
</reference>
<accession>A0ABQ9IIS5</accession>
<evidence type="ECO:0000259" key="5">
    <source>
        <dbReference type="Pfam" id="PF02055"/>
    </source>
</evidence>
<feature type="domain" description="Glycosyl hydrolase family 30 TIM-barrel" evidence="5">
    <location>
        <begin position="37"/>
        <end position="75"/>
    </location>
</feature>
<dbReference type="Proteomes" id="UP001159363">
    <property type="component" value="Chromosome 1"/>
</dbReference>
<evidence type="ECO:0000256" key="1">
    <source>
        <dbReference type="ARBA" id="ARBA00022729"/>
    </source>
</evidence>
<protein>
    <recommendedName>
        <fullName evidence="3">Glucosylceramidase</fullName>
        <ecNumber evidence="3">3.2.1.45</ecNumber>
    </recommendedName>
</protein>
<dbReference type="InterPro" id="IPR001139">
    <property type="entry name" value="Glyco_hydro_30"/>
</dbReference>
<dbReference type="Pfam" id="PF02055">
    <property type="entry name" value="Glyco_hydro_30"/>
    <property type="match status" value="1"/>
</dbReference>
<name>A0ABQ9IIS5_9NEOP</name>
<proteinExistence type="inferred from homology"/>
<sequence>MVAAVKRRSGTTGQVVLSDSPPSGSWIKDGHEPPSLMGGPSWYGNSTDSPIIVNKTADEFYKKPMFYAIGHSFTFVTPGSHRVALQLTQGTAFESVAFLRADGMVVIVLHNTRSNDEVQWRRRREETEKTHRTMVLVITFSTHENLGLTPPRIEHGMSRRMELSPADTHVLFEGREASSGANESDGEDCLVDGVDEVVAGGGCRLVEDRLFFLDCPNTKRDNTTVNVVLKDYKKRKVSLSIAANSLNTTLY</sequence>
<comment type="caution">
    <text evidence="7">The sequence shown here is derived from an EMBL/GenBank/DDBJ whole genome shotgun (WGS) entry which is preliminary data.</text>
</comment>
<dbReference type="EC" id="3.2.1.45" evidence="3"/>
<dbReference type="Pfam" id="PF17189">
    <property type="entry name" value="Glyco_hydro_30C"/>
    <property type="match status" value="1"/>
</dbReference>
<dbReference type="EMBL" id="JARBHB010000001">
    <property type="protein sequence ID" value="KAJ8896614.1"/>
    <property type="molecule type" value="Genomic_DNA"/>
</dbReference>
<evidence type="ECO:0000259" key="6">
    <source>
        <dbReference type="Pfam" id="PF17189"/>
    </source>
</evidence>
<feature type="region of interest" description="Disordered" evidence="4">
    <location>
        <begin position="1"/>
        <end position="31"/>
    </location>
</feature>
<evidence type="ECO:0000256" key="3">
    <source>
        <dbReference type="RuleBase" id="RU361188"/>
    </source>
</evidence>
<keyword evidence="3" id="KW-0443">Lipid metabolism</keyword>
<evidence type="ECO:0000313" key="8">
    <source>
        <dbReference type="Proteomes" id="UP001159363"/>
    </source>
</evidence>
<comment type="similarity">
    <text evidence="3">Belongs to the glycosyl hydrolase 30 family.</text>
</comment>
<feature type="compositionally biased region" description="Polar residues" evidence="4">
    <location>
        <begin position="10"/>
        <end position="23"/>
    </location>
</feature>
<dbReference type="Gene3D" id="3.20.20.80">
    <property type="entry name" value="Glycosidases"/>
    <property type="match status" value="1"/>
</dbReference>
<evidence type="ECO:0000313" key="7">
    <source>
        <dbReference type="EMBL" id="KAJ8896614.1"/>
    </source>
</evidence>
<dbReference type="InterPro" id="IPR033452">
    <property type="entry name" value="GH30_C"/>
</dbReference>
<dbReference type="PANTHER" id="PTHR11069">
    <property type="entry name" value="GLUCOSYLCERAMIDASE"/>
    <property type="match status" value="1"/>
</dbReference>
<feature type="domain" description="Glycosyl hydrolase family 30 beta sandwich" evidence="6">
    <location>
        <begin position="79"/>
        <end position="117"/>
    </location>
</feature>
<comment type="catalytic activity">
    <reaction evidence="3">
        <text>a beta-D-glucosyl-(1&lt;-&gt;1')-N-acylsphing-4-enine + H2O = an N-acylsphing-4-enine + D-glucose</text>
        <dbReference type="Rhea" id="RHEA:13269"/>
        <dbReference type="ChEBI" id="CHEBI:4167"/>
        <dbReference type="ChEBI" id="CHEBI:15377"/>
        <dbReference type="ChEBI" id="CHEBI:22801"/>
        <dbReference type="ChEBI" id="CHEBI:52639"/>
        <dbReference type="EC" id="3.2.1.45"/>
    </reaction>
</comment>
<evidence type="ECO:0000256" key="2">
    <source>
        <dbReference type="ARBA" id="ARBA00022801"/>
    </source>
</evidence>
<keyword evidence="3" id="KW-0746">Sphingolipid metabolism</keyword>
<evidence type="ECO:0000256" key="4">
    <source>
        <dbReference type="SAM" id="MobiDB-lite"/>
    </source>
</evidence>
<dbReference type="PANTHER" id="PTHR11069:SF23">
    <property type="entry name" value="LYSOSOMAL ACID GLUCOSYLCERAMIDASE"/>
    <property type="match status" value="1"/>
</dbReference>
<keyword evidence="8" id="KW-1185">Reference proteome</keyword>
<keyword evidence="2 3" id="KW-0378">Hydrolase</keyword>
<dbReference type="InterPro" id="IPR033453">
    <property type="entry name" value="Glyco_hydro_30_TIM-barrel"/>
</dbReference>